<dbReference type="PANTHER" id="PTHR12811:SF0">
    <property type="entry name" value="VACUOLAR PROTEIN SORTING-ASSOCIATED PROTEIN 16 HOMOLOG"/>
    <property type="match status" value="1"/>
</dbReference>
<accession>A0ABC8TGC7</accession>
<evidence type="ECO:0000313" key="1">
    <source>
        <dbReference type="EMBL" id="CAK9168384.1"/>
    </source>
</evidence>
<gene>
    <name evidence="1" type="ORF">ILEXP_LOCUS37763</name>
</gene>
<sequence>MCKTLRVLNAVRNQEIGIPLSIQQYKLLTPSVLIGRLINAHQHHIALRMSEYLGMNQYELFNAYVLDIDAAHNSGLQTPKYEAAVKIS</sequence>
<name>A0ABC8TGC7_9AQUA</name>
<protein>
    <submittedName>
        <fullName evidence="1">Uncharacterized protein</fullName>
    </submittedName>
</protein>
<dbReference type="EMBL" id="CAUOFW020005057">
    <property type="protein sequence ID" value="CAK9168384.1"/>
    <property type="molecule type" value="Genomic_DNA"/>
</dbReference>
<comment type="caution">
    <text evidence="1">The sequence shown here is derived from an EMBL/GenBank/DDBJ whole genome shotgun (WGS) entry which is preliminary data.</text>
</comment>
<organism evidence="1 2">
    <name type="scientific">Ilex paraguariensis</name>
    <name type="common">yerba mate</name>
    <dbReference type="NCBI Taxonomy" id="185542"/>
    <lineage>
        <taxon>Eukaryota</taxon>
        <taxon>Viridiplantae</taxon>
        <taxon>Streptophyta</taxon>
        <taxon>Embryophyta</taxon>
        <taxon>Tracheophyta</taxon>
        <taxon>Spermatophyta</taxon>
        <taxon>Magnoliopsida</taxon>
        <taxon>eudicotyledons</taxon>
        <taxon>Gunneridae</taxon>
        <taxon>Pentapetalae</taxon>
        <taxon>asterids</taxon>
        <taxon>campanulids</taxon>
        <taxon>Aquifoliales</taxon>
        <taxon>Aquifoliaceae</taxon>
        <taxon>Ilex</taxon>
    </lineage>
</organism>
<keyword evidence="2" id="KW-1185">Reference proteome</keyword>
<dbReference type="AlphaFoldDB" id="A0ABC8TGC7"/>
<dbReference type="InterPro" id="IPR016534">
    <property type="entry name" value="VPS16"/>
</dbReference>
<dbReference type="PANTHER" id="PTHR12811">
    <property type="entry name" value="VACUOLAR PROTEIN SORTING VPS16"/>
    <property type="match status" value="1"/>
</dbReference>
<reference evidence="1 2" key="1">
    <citation type="submission" date="2024-02" db="EMBL/GenBank/DDBJ databases">
        <authorList>
            <person name="Vignale AGUSTIN F."/>
            <person name="Sosa J E."/>
            <person name="Modenutti C."/>
        </authorList>
    </citation>
    <scope>NUCLEOTIDE SEQUENCE [LARGE SCALE GENOMIC DNA]</scope>
</reference>
<evidence type="ECO:0000313" key="2">
    <source>
        <dbReference type="Proteomes" id="UP001642360"/>
    </source>
</evidence>
<proteinExistence type="predicted"/>
<dbReference type="Proteomes" id="UP001642360">
    <property type="component" value="Unassembled WGS sequence"/>
</dbReference>